<name>A0ACB8C1C1_9AGAM</name>
<keyword evidence="2" id="KW-1185">Reference proteome</keyword>
<evidence type="ECO:0000313" key="1">
    <source>
        <dbReference type="EMBL" id="KAH7930628.1"/>
    </source>
</evidence>
<proteinExistence type="predicted"/>
<evidence type="ECO:0000313" key="2">
    <source>
        <dbReference type="Proteomes" id="UP000790709"/>
    </source>
</evidence>
<gene>
    <name evidence="1" type="ORF">BV22DRAFT_43647</name>
</gene>
<organism evidence="1 2">
    <name type="scientific">Leucogyrophana mollusca</name>
    <dbReference type="NCBI Taxonomy" id="85980"/>
    <lineage>
        <taxon>Eukaryota</taxon>
        <taxon>Fungi</taxon>
        <taxon>Dikarya</taxon>
        <taxon>Basidiomycota</taxon>
        <taxon>Agaricomycotina</taxon>
        <taxon>Agaricomycetes</taxon>
        <taxon>Agaricomycetidae</taxon>
        <taxon>Boletales</taxon>
        <taxon>Boletales incertae sedis</taxon>
        <taxon>Leucogyrophana</taxon>
    </lineage>
</organism>
<dbReference type="EMBL" id="MU266330">
    <property type="protein sequence ID" value="KAH7930628.1"/>
    <property type="molecule type" value="Genomic_DNA"/>
</dbReference>
<dbReference type="Proteomes" id="UP000790709">
    <property type="component" value="Unassembled WGS sequence"/>
</dbReference>
<comment type="caution">
    <text evidence="1">The sequence shown here is derived from an EMBL/GenBank/DDBJ whole genome shotgun (WGS) entry which is preliminary data.</text>
</comment>
<accession>A0ACB8C1C1</accession>
<sequence length="135" mass="14558">MRARTCGASGLCGLAQNSRALEYQASLGIARSACLVGAPENRRLASCILTQKPRIPSSCMSLRVMCRIRRGECHRSARCVLMEYDTGLEATRQCGNIGAFAFKLTASVAGGKWHGCYGLQVLGPVCIKMQDTQSQ</sequence>
<protein>
    <submittedName>
        <fullName evidence="1">Uncharacterized protein</fullName>
    </submittedName>
</protein>
<reference evidence="1" key="1">
    <citation type="journal article" date="2021" name="New Phytol.">
        <title>Evolutionary innovations through gain and loss of genes in the ectomycorrhizal Boletales.</title>
        <authorList>
            <person name="Wu G."/>
            <person name="Miyauchi S."/>
            <person name="Morin E."/>
            <person name="Kuo A."/>
            <person name="Drula E."/>
            <person name="Varga T."/>
            <person name="Kohler A."/>
            <person name="Feng B."/>
            <person name="Cao Y."/>
            <person name="Lipzen A."/>
            <person name="Daum C."/>
            <person name="Hundley H."/>
            <person name="Pangilinan J."/>
            <person name="Johnson J."/>
            <person name="Barry K."/>
            <person name="LaButti K."/>
            <person name="Ng V."/>
            <person name="Ahrendt S."/>
            <person name="Min B."/>
            <person name="Choi I.G."/>
            <person name="Park H."/>
            <person name="Plett J.M."/>
            <person name="Magnuson J."/>
            <person name="Spatafora J.W."/>
            <person name="Nagy L.G."/>
            <person name="Henrissat B."/>
            <person name="Grigoriev I.V."/>
            <person name="Yang Z.L."/>
            <person name="Xu J."/>
            <person name="Martin F.M."/>
        </authorList>
    </citation>
    <scope>NUCLEOTIDE SEQUENCE</scope>
    <source>
        <strain evidence="1">KUC20120723A-06</strain>
    </source>
</reference>